<keyword evidence="3" id="KW-1185">Reference proteome</keyword>
<dbReference type="AlphaFoldDB" id="A0AAD7TMN1"/>
<name>A0AAD7TMN1_9APHY</name>
<evidence type="ECO:0000313" key="2">
    <source>
        <dbReference type="EMBL" id="KAJ8469469.1"/>
    </source>
</evidence>
<protein>
    <recommendedName>
        <fullName evidence="1">AB hydrolase-1 domain-containing protein</fullName>
    </recommendedName>
</protein>
<dbReference type="Pfam" id="PF12697">
    <property type="entry name" value="Abhydrolase_6"/>
    <property type="match status" value="1"/>
</dbReference>
<sequence length="352" mass="38720">MLEAAEYTLPGIKEDGGLVNAFVRYTPVAKKTATPWAHTGPQVALFLLHGVAYHKESWLPTLEHLFEIQNATPTTAFTIVEAWSMDSPNHGRAAVMNDHLLQAFPGGVAGTQWARAVNLFLKSGLIAPGTTVAAIGHSAGACILVQATDGHPLDRPPFSSLIMVEPPMITPEMLKRGREENAPLIRAVDAARARKDIWPSRAAAKEWFAKRYPWRRWDPRALDLYVEYGLRDLPSATYPDKQGVTLATTRVQEVGGYVHYEDSFAAMERLKVICPAMPVHCIFGSVIDINPIEAQMDIANEKVGRKMRSIVRITGAGHLVVQEAPRNLAVAIWGILHEEYHQSALPAATSKL</sequence>
<dbReference type="Gene3D" id="3.40.50.1820">
    <property type="entry name" value="alpha/beta hydrolase"/>
    <property type="match status" value="1"/>
</dbReference>
<accession>A0AAD7TMN1</accession>
<feature type="domain" description="AB hydrolase-1" evidence="1">
    <location>
        <begin position="45"/>
        <end position="329"/>
    </location>
</feature>
<dbReference type="InterPro" id="IPR000073">
    <property type="entry name" value="AB_hydrolase_1"/>
</dbReference>
<evidence type="ECO:0000313" key="3">
    <source>
        <dbReference type="Proteomes" id="UP001215151"/>
    </source>
</evidence>
<comment type="caution">
    <text evidence="2">The sequence shown here is derived from an EMBL/GenBank/DDBJ whole genome shotgun (WGS) entry which is preliminary data.</text>
</comment>
<dbReference type="InterPro" id="IPR029058">
    <property type="entry name" value="AB_hydrolase_fold"/>
</dbReference>
<proteinExistence type="predicted"/>
<evidence type="ECO:0000259" key="1">
    <source>
        <dbReference type="Pfam" id="PF12697"/>
    </source>
</evidence>
<dbReference type="EMBL" id="JAPEVG010000288">
    <property type="protein sequence ID" value="KAJ8469469.1"/>
    <property type="molecule type" value="Genomic_DNA"/>
</dbReference>
<dbReference type="Proteomes" id="UP001215151">
    <property type="component" value="Unassembled WGS sequence"/>
</dbReference>
<reference evidence="2" key="1">
    <citation type="submission" date="2022-11" db="EMBL/GenBank/DDBJ databases">
        <title>Genome Sequence of Cubamyces cubensis.</title>
        <authorList>
            <person name="Buettner E."/>
        </authorList>
    </citation>
    <scope>NUCLEOTIDE SEQUENCE</scope>
    <source>
        <strain evidence="2">MPL-01</strain>
    </source>
</reference>
<organism evidence="2 3">
    <name type="scientific">Trametes cubensis</name>
    <dbReference type="NCBI Taxonomy" id="1111947"/>
    <lineage>
        <taxon>Eukaryota</taxon>
        <taxon>Fungi</taxon>
        <taxon>Dikarya</taxon>
        <taxon>Basidiomycota</taxon>
        <taxon>Agaricomycotina</taxon>
        <taxon>Agaricomycetes</taxon>
        <taxon>Polyporales</taxon>
        <taxon>Polyporaceae</taxon>
        <taxon>Trametes</taxon>
    </lineage>
</organism>
<gene>
    <name evidence="2" type="ORF">ONZ51_g8964</name>
</gene>
<dbReference type="SUPFAM" id="SSF53474">
    <property type="entry name" value="alpha/beta-Hydrolases"/>
    <property type="match status" value="1"/>
</dbReference>